<dbReference type="SUPFAM" id="SSF57938">
    <property type="entry name" value="DnaJ/Hsp40 cysteine-rich domain"/>
    <property type="match status" value="1"/>
</dbReference>
<organism evidence="1 2">
    <name type="scientific">Streptosporangium brasiliense</name>
    <dbReference type="NCBI Taxonomy" id="47480"/>
    <lineage>
        <taxon>Bacteria</taxon>
        <taxon>Bacillati</taxon>
        <taxon>Actinomycetota</taxon>
        <taxon>Actinomycetes</taxon>
        <taxon>Streptosporangiales</taxon>
        <taxon>Streptosporangiaceae</taxon>
        <taxon>Streptosporangium</taxon>
    </lineage>
</organism>
<protein>
    <submittedName>
        <fullName evidence="1">DnaJ-class molecular chaperone</fullName>
    </submittedName>
</protein>
<keyword evidence="2" id="KW-1185">Reference proteome</keyword>
<sequence>MATDDQKDPPICDTCLGAAGEWVDRNGSSNKQSVWVPCTACSGTGRR</sequence>
<accession>A0ABT9RKA9</accession>
<dbReference type="InterPro" id="IPR036410">
    <property type="entry name" value="HSP_DnaJ_Cys-rich_dom_sf"/>
</dbReference>
<name>A0ABT9RKA9_9ACTN</name>
<evidence type="ECO:0000313" key="2">
    <source>
        <dbReference type="Proteomes" id="UP001230426"/>
    </source>
</evidence>
<comment type="caution">
    <text evidence="1">The sequence shown here is derived from an EMBL/GenBank/DDBJ whole genome shotgun (WGS) entry which is preliminary data.</text>
</comment>
<gene>
    <name evidence="1" type="ORF">J2S55_008016</name>
</gene>
<dbReference type="EMBL" id="JAUSRB010000002">
    <property type="protein sequence ID" value="MDP9868750.1"/>
    <property type="molecule type" value="Genomic_DNA"/>
</dbReference>
<proteinExistence type="predicted"/>
<reference evidence="1 2" key="1">
    <citation type="submission" date="2023-07" db="EMBL/GenBank/DDBJ databases">
        <title>Sequencing the genomes of 1000 actinobacteria strains.</title>
        <authorList>
            <person name="Klenk H.-P."/>
        </authorList>
    </citation>
    <scope>NUCLEOTIDE SEQUENCE [LARGE SCALE GENOMIC DNA]</scope>
    <source>
        <strain evidence="1 2">DSM 44109</strain>
    </source>
</reference>
<dbReference type="Proteomes" id="UP001230426">
    <property type="component" value="Unassembled WGS sequence"/>
</dbReference>
<evidence type="ECO:0000313" key="1">
    <source>
        <dbReference type="EMBL" id="MDP9868750.1"/>
    </source>
</evidence>
<dbReference type="RefSeq" id="WP_306871938.1">
    <property type="nucleotide sequence ID" value="NZ_JAUSRB010000002.1"/>
</dbReference>